<sequence length="56" mass="6533">MPKARTAEWLERIEKRCPKVTKYAQFWVAKSRLVNRKKHAQEAFDIIEEGCLAGAE</sequence>
<keyword evidence="2" id="KW-1185">Reference proteome</keyword>
<gene>
    <name evidence="1" type="ORF">QYM36_006079</name>
</gene>
<name>A0AA88LB59_ARTSF</name>
<evidence type="ECO:0000313" key="1">
    <source>
        <dbReference type="EMBL" id="KAK2718946.1"/>
    </source>
</evidence>
<evidence type="ECO:0000313" key="2">
    <source>
        <dbReference type="Proteomes" id="UP001187531"/>
    </source>
</evidence>
<dbReference type="Proteomes" id="UP001187531">
    <property type="component" value="Unassembled WGS sequence"/>
</dbReference>
<organism evidence="1 2">
    <name type="scientific">Artemia franciscana</name>
    <name type="common">Brine shrimp</name>
    <name type="synonym">Artemia sanfranciscana</name>
    <dbReference type="NCBI Taxonomy" id="6661"/>
    <lineage>
        <taxon>Eukaryota</taxon>
        <taxon>Metazoa</taxon>
        <taxon>Ecdysozoa</taxon>
        <taxon>Arthropoda</taxon>
        <taxon>Crustacea</taxon>
        <taxon>Branchiopoda</taxon>
        <taxon>Anostraca</taxon>
        <taxon>Artemiidae</taxon>
        <taxon>Artemia</taxon>
    </lineage>
</organism>
<dbReference type="AlphaFoldDB" id="A0AA88LB59"/>
<accession>A0AA88LB59</accession>
<feature type="non-terminal residue" evidence="1">
    <location>
        <position position="56"/>
    </location>
</feature>
<reference evidence="1" key="1">
    <citation type="submission" date="2023-07" db="EMBL/GenBank/DDBJ databases">
        <title>Chromosome-level genome assembly of Artemia franciscana.</title>
        <authorList>
            <person name="Jo E."/>
        </authorList>
    </citation>
    <scope>NUCLEOTIDE SEQUENCE</scope>
    <source>
        <tissue evidence="1">Whole body</tissue>
    </source>
</reference>
<protein>
    <submittedName>
        <fullName evidence="1">Uncharacterized protein</fullName>
    </submittedName>
</protein>
<comment type="caution">
    <text evidence="1">The sequence shown here is derived from an EMBL/GenBank/DDBJ whole genome shotgun (WGS) entry which is preliminary data.</text>
</comment>
<dbReference type="EMBL" id="JAVRJZ010000009">
    <property type="protein sequence ID" value="KAK2718946.1"/>
    <property type="molecule type" value="Genomic_DNA"/>
</dbReference>
<proteinExistence type="predicted"/>